<sequence>MSSGTSKGGAGVTKNIGIKGKDQRKDEKLEQLRDITSSTPGYYLKKLSQKLENLNNTTPDLVKQIQLKNEKHVLSETEKKALQGDIDIECPTLANIVRIFTSSTFTDTKEERNYLMIDAYPRLKEFCQQLGYDFQVVDMRWGVTNEATDDHMGTDLCLQELARCQKLSTGPNFVSLLSHKYGYRPLPRSIPATDFEPIIQSETSTMTKSLFSKWYHRDENAVPAEYALDPISTHLRSKTDWLEESENLHTALENAALEVLGREKARQYFSSVTEKEVRMGMLETQNRSDCCCWLKRSFKGIEDVSNGSVTRRFIDCVDPSQKEMEKATPEEKIKLLEKARGLQERARALHRELRDDLMIKCIAKERLKEYEINWTEKGIDLDHPEHKKYLKDFNDDFVVMIKNMIETALRKKQTNSDTLLEEVFQHVRFCQKKCELFHGREESLKKIKDYITGKSREVFVVHGQSGSGKTSILAMTARDIKKRTSGTAVLLLRFLGTSPDSTSIIPLLTSLLKQLNRIFNDNRPVPTNFQELVREFHHSLAQAGTQRHTVVMLDSLDQLDPSNNAQQLTWLPKPLPDNVKIVVSTLPDDKYECFPVLKSMVAASENFLDVPNLQEADVISIIDTWLSFKKRTLTESQRNLVKERFNTCPSPLFLKLCLDEAVRWKSFSGKDMTVLQMTVRKSIDTLFKKLEGLHGTLLVSKALGYLTCSQRGLSESELEDILSCDDDVLNEIFTYWTPPVRRLPPLLLVRLRADLDQYLVDRGADGVRVFFWYHRQFFEAAIDFYCSNEKTNAQLHCALGDFFAGRWASGRKKRNEKDGTEEDRHVSQQPLLFDNTINYRKLNNLPYHRIMSRQLEPAKVDCLCNFEFLFFKLKATDIEVLRTDFLLAAEIFPNDDLIRQIRDALQLSQEALVEDPNQLGPQLIQRIPPSKDTSEFLEQCRRNPLPHLLPNQNLLRQTGDELTHCLAGHSKGGILQLDITTDGKMAVTCGDGEVCIWDLHAGKLLRTHRVDNVFDAKFCLNNTHMILHTQTTGEKDTLSIREVITGRVKLDVLDSLFKKVWCLVGNGCHRALTMEGNDAVIYDLNDGSRSVTARMHGQGVDKEDDGVEFERLIGSSNFCLYTCDEKEEFFMKLLDLRSMKIVISRRILDIRYSMTISTDERYVIFKDTSFHLMDTTTKAIRVILTTLDPELDVGWIYGTSLDGQQLYINAYVDENFYVLIYDMKTGKSSLELPHPKIIYNVRSVDGKCIVTIESMGVLRIWDRSRYTKKNNYDKESGKISEVHVLPNSRYCIGLSTANKTIIVHDMIQQKTVREAIFDVEITTCLPIDSKLAIIIRSDVKDGQKIHDGFLIDLDAMKCLKRYHPFKGIQQLYAKKSEMAALTGNKLGVKCMEVRSAKVTGIVHVGEIIETTSVNEDSYILTAYTEKRKVHVCDLKSRRVVRTIETGTELKGTLQQLSRDNKYLMLNYRKKEMEVTLLPGGGETEEEVARETLFIWDVENGRMTVDFSKLENYKIDHLYGINSWTVIGQREIFVAPFRESWYLKMDFTTGKVLERTKDKLPFDLVCVSQTEELLLLADIYVRRIFVLKKKDLKHVASFNMDYHVKRFPMLSKDGRFVVGCTISGQIVKWEILPSDNNRSTYPTDFKERKGPVLKLSINSMKPEGSDPENLK</sequence>
<organism evidence="5 6">
    <name type="scientific">Potamilus streckersoni</name>
    <dbReference type="NCBI Taxonomy" id="2493646"/>
    <lineage>
        <taxon>Eukaryota</taxon>
        <taxon>Metazoa</taxon>
        <taxon>Spiralia</taxon>
        <taxon>Lophotrochozoa</taxon>
        <taxon>Mollusca</taxon>
        <taxon>Bivalvia</taxon>
        <taxon>Autobranchia</taxon>
        <taxon>Heteroconchia</taxon>
        <taxon>Palaeoheterodonta</taxon>
        <taxon>Unionida</taxon>
        <taxon>Unionoidea</taxon>
        <taxon>Unionidae</taxon>
        <taxon>Ambleminae</taxon>
        <taxon>Lampsilini</taxon>
        <taxon>Potamilus</taxon>
    </lineage>
</organism>
<reference evidence="5" key="3">
    <citation type="submission" date="2023-05" db="EMBL/GenBank/DDBJ databases">
        <authorList>
            <person name="Smith C.H."/>
        </authorList>
    </citation>
    <scope>NUCLEOTIDE SEQUENCE</scope>
    <source>
        <strain evidence="5">CHS0354</strain>
        <tissue evidence="5">Mantle</tissue>
    </source>
</reference>
<dbReference type="InterPro" id="IPR015943">
    <property type="entry name" value="WD40/YVTN_repeat-like_dom_sf"/>
</dbReference>
<keyword evidence="2" id="KW-0677">Repeat</keyword>
<dbReference type="Gene3D" id="2.130.10.10">
    <property type="entry name" value="YVTN repeat-like/Quinoprotein amine dehydrogenase"/>
    <property type="match status" value="2"/>
</dbReference>
<keyword evidence="1" id="KW-0853">WD repeat</keyword>
<dbReference type="InterPro" id="IPR011044">
    <property type="entry name" value="Quino_amine_DH_bsu"/>
</dbReference>
<evidence type="ECO:0000313" key="5">
    <source>
        <dbReference type="EMBL" id="KAK3583746.1"/>
    </source>
</evidence>
<dbReference type="EMBL" id="JAEAOA010001385">
    <property type="protein sequence ID" value="KAK3583746.1"/>
    <property type="molecule type" value="Genomic_DNA"/>
</dbReference>
<feature type="compositionally biased region" description="Gly residues" evidence="3">
    <location>
        <begin position="1"/>
        <end position="11"/>
    </location>
</feature>
<reference evidence="5" key="1">
    <citation type="journal article" date="2021" name="Genome Biol. Evol.">
        <title>A High-Quality Reference Genome for a Parasitic Bivalve with Doubly Uniparental Inheritance (Bivalvia: Unionida).</title>
        <authorList>
            <person name="Smith C.H."/>
        </authorList>
    </citation>
    <scope>NUCLEOTIDE SEQUENCE</scope>
    <source>
        <strain evidence="5">CHS0354</strain>
    </source>
</reference>
<dbReference type="Pfam" id="PF25469">
    <property type="entry name" value="WHD_NWD1"/>
    <property type="match status" value="1"/>
</dbReference>
<dbReference type="SUPFAM" id="SSF52540">
    <property type="entry name" value="P-loop containing nucleoside triphosphate hydrolases"/>
    <property type="match status" value="1"/>
</dbReference>
<dbReference type="InterPro" id="IPR001680">
    <property type="entry name" value="WD40_rpt"/>
</dbReference>
<dbReference type="InterPro" id="IPR052752">
    <property type="entry name" value="NACHT-WD_repeat"/>
</dbReference>
<dbReference type="Pfam" id="PF13271">
    <property type="entry name" value="DUF4062"/>
    <property type="match status" value="1"/>
</dbReference>
<accession>A0AAE0S1P2</accession>
<protein>
    <recommendedName>
        <fullName evidence="4">NACHT domain-containing protein</fullName>
    </recommendedName>
</protein>
<dbReference type="PANTHER" id="PTHR19871">
    <property type="entry name" value="BETA TRANSDUCIN-RELATED PROTEIN"/>
    <property type="match status" value="1"/>
</dbReference>
<dbReference type="SUPFAM" id="SSF50998">
    <property type="entry name" value="Quinoprotein alcohol dehydrogenase-like"/>
    <property type="match status" value="1"/>
</dbReference>
<dbReference type="InterPro" id="IPR041664">
    <property type="entry name" value="AAA_16"/>
</dbReference>
<keyword evidence="6" id="KW-1185">Reference proteome</keyword>
<dbReference type="InterPro" id="IPR011047">
    <property type="entry name" value="Quinoprotein_ADH-like_sf"/>
</dbReference>
<dbReference type="InterPro" id="IPR027417">
    <property type="entry name" value="P-loop_NTPase"/>
</dbReference>
<evidence type="ECO:0000313" key="6">
    <source>
        <dbReference type="Proteomes" id="UP001195483"/>
    </source>
</evidence>
<dbReference type="SUPFAM" id="SSF50969">
    <property type="entry name" value="YVTN repeat-like/Quinoprotein amine dehydrogenase"/>
    <property type="match status" value="1"/>
</dbReference>
<dbReference type="PANTHER" id="PTHR19871:SF14">
    <property type="entry name" value="DUF4062 DOMAIN-CONTAINING PROTEIN"/>
    <property type="match status" value="1"/>
</dbReference>
<proteinExistence type="predicted"/>
<gene>
    <name evidence="5" type="ORF">CHS0354_022778</name>
</gene>
<dbReference type="SMART" id="SM00320">
    <property type="entry name" value="WD40"/>
    <property type="match status" value="3"/>
</dbReference>
<dbReference type="InterPro" id="IPR025139">
    <property type="entry name" value="DUF4062"/>
</dbReference>
<reference evidence="5" key="2">
    <citation type="journal article" date="2021" name="Genome Biol. Evol.">
        <title>Developing a high-quality reference genome for a parasitic bivalve with doubly uniparental inheritance (Bivalvia: Unionida).</title>
        <authorList>
            <person name="Smith C.H."/>
        </authorList>
    </citation>
    <scope>NUCLEOTIDE SEQUENCE</scope>
    <source>
        <strain evidence="5">CHS0354</strain>
        <tissue evidence="5">Mantle</tissue>
    </source>
</reference>
<evidence type="ECO:0000256" key="2">
    <source>
        <dbReference type="ARBA" id="ARBA00022737"/>
    </source>
</evidence>
<dbReference type="InterPro" id="IPR007111">
    <property type="entry name" value="NACHT_NTPase"/>
</dbReference>
<feature type="domain" description="NACHT" evidence="4">
    <location>
        <begin position="457"/>
        <end position="588"/>
    </location>
</feature>
<name>A0AAE0S1P2_9BIVA</name>
<dbReference type="Proteomes" id="UP001195483">
    <property type="component" value="Unassembled WGS sequence"/>
</dbReference>
<dbReference type="Gene3D" id="3.40.50.300">
    <property type="entry name" value="P-loop containing nucleotide triphosphate hydrolases"/>
    <property type="match status" value="1"/>
</dbReference>
<evidence type="ECO:0000259" key="4">
    <source>
        <dbReference type="PROSITE" id="PS50837"/>
    </source>
</evidence>
<feature type="region of interest" description="Disordered" evidence="3">
    <location>
        <begin position="1"/>
        <end position="27"/>
    </location>
</feature>
<evidence type="ECO:0000256" key="3">
    <source>
        <dbReference type="SAM" id="MobiDB-lite"/>
    </source>
</evidence>
<evidence type="ECO:0000256" key="1">
    <source>
        <dbReference type="ARBA" id="ARBA00022574"/>
    </source>
</evidence>
<dbReference type="PROSITE" id="PS50837">
    <property type="entry name" value="NACHT"/>
    <property type="match status" value="1"/>
</dbReference>
<dbReference type="Pfam" id="PF13191">
    <property type="entry name" value="AAA_16"/>
    <property type="match status" value="1"/>
</dbReference>
<dbReference type="InterPro" id="IPR057588">
    <property type="entry name" value="NWD1/2-like_WH"/>
</dbReference>
<comment type="caution">
    <text evidence="5">The sequence shown here is derived from an EMBL/GenBank/DDBJ whole genome shotgun (WGS) entry which is preliminary data.</text>
</comment>